<dbReference type="AlphaFoldDB" id="A0A226DHT2"/>
<proteinExistence type="predicted"/>
<gene>
    <name evidence="2" type="ORF">Fcan01_20713</name>
</gene>
<accession>A0A226DHT2</accession>
<keyword evidence="3" id="KW-1185">Reference proteome</keyword>
<dbReference type="EMBL" id="LNIX01000019">
    <property type="protein sequence ID" value="OXA44508.1"/>
    <property type="molecule type" value="Genomic_DNA"/>
</dbReference>
<reference evidence="2 3" key="1">
    <citation type="submission" date="2015-12" db="EMBL/GenBank/DDBJ databases">
        <title>The genome of Folsomia candida.</title>
        <authorList>
            <person name="Faddeeva A."/>
            <person name="Derks M.F."/>
            <person name="Anvar Y."/>
            <person name="Smit S."/>
            <person name="Van Straalen N."/>
            <person name="Roelofs D."/>
        </authorList>
    </citation>
    <scope>NUCLEOTIDE SEQUENCE [LARGE SCALE GENOMIC DNA]</scope>
    <source>
        <strain evidence="2 3">VU population</strain>
        <tissue evidence="2">Whole body</tissue>
    </source>
</reference>
<dbReference type="Proteomes" id="UP000198287">
    <property type="component" value="Unassembled WGS sequence"/>
</dbReference>
<evidence type="ECO:0000256" key="1">
    <source>
        <dbReference type="SAM" id="Phobius"/>
    </source>
</evidence>
<feature type="transmembrane region" description="Helical" evidence="1">
    <location>
        <begin position="42"/>
        <end position="69"/>
    </location>
</feature>
<comment type="caution">
    <text evidence="2">The sequence shown here is derived from an EMBL/GenBank/DDBJ whole genome shotgun (WGS) entry which is preliminary data.</text>
</comment>
<name>A0A226DHT2_FOLCA</name>
<feature type="transmembrane region" description="Helical" evidence="1">
    <location>
        <begin position="172"/>
        <end position="196"/>
    </location>
</feature>
<feature type="transmembrane region" description="Helical" evidence="1">
    <location>
        <begin position="216"/>
        <end position="249"/>
    </location>
</feature>
<sequence>MTDVMFQIADSYARMYSRWPPIAIIWSPETHRLVSITDPRALIGWILSCIFTMGLSQGIKLLQAGYLIIRTVQMGHFPSSAEEPFASPMQLLSIAVVTIGSGGGILISLFGYIFSRQICTLLNQLLIIEEHLTQCGKVTKLRMNGNTDKPTKTKKTSVKLSLRKTIFMPPMFVVYMAPALVVFALIANLDPLYFLFYWFSYHGLSFPVRFGIRLVSFVTLVMSAISAGQVLLGCGYVFVMAAWTLLRCMRLIDEDYKVRTKLLFASPKELSVFVILYNRVILILAGVAAPQASVTLFMLVGCALVIIVLNIMSVNMHDQLPLNIYLMGPFFSVVLIIILNTVLKFVSYYEHISENMLRLWKNDPILVVWGVHKVHGRRVAAMRPIRVFMGIWTTNLLPVNAQFLCHYDAFIADSTVLLTLNN</sequence>
<protein>
    <submittedName>
        <fullName evidence="2">Uncharacterized protein</fullName>
    </submittedName>
</protein>
<evidence type="ECO:0000313" key="2">
    <source>
        <dbReference type="EMBL" id="OXA44508.1"/>
    </source>
</evidence>
<evidence type="ECO:0000313" key="3">
    <source>
        <dbReference type="Proteomes" id="UP000198287"/>
    </source>
</evidence>
<organism evidence="2 3">
    <name type="scientific">Folsomia candida</name>
    <name type="common">Springtail</name>
    <dbReference type="NCBI Taxonomy" id="158441"/>
    <lineage>
        <taxon>Eukaryota</taxon>
        <taxon>Metazoa</taxon>
        <taxon>Ecdysozoa</taxon>
        <taxon>Arthropoda</taxon>
        <taxon>Hexapoda</taxon>
        <taxon>Collembola</taxon>
        <taxon>Entomobryomorpha</taxon>
        <taxon>Isotomoidea</taxon>
        <taxon>Isotomidae</taxon>
        <taxon>Proisotominae</taxon>
        <taxon>Folsomia</taxon>
    </lineage>
</organism>
<keyword evidence="1" id="KW-0472">Membrane</keyword>
<feature type="transmembrane region" description="Helical" evidence="1">
    <location>
        <begin position="294"/>
        <end position="312"/>
    </location>
</feature>
<feature type="transmembrane region" description="Helical" evidence="1">
    <location>
        <begin position="324"/>
        <end position="349"/>
    </location>
</feature>
<keyword evidence="1" id="KW-0812">Transmembrane</keyword>
<feature type="transmembrane region" description="Helical" evidence="1">
    <location>
        <begin position="89"/>
        <end position="114"/>
    </location>
</feature>
<keyword evidence="1" id="KW-1133">Transmembrane helix</keyword>